<dbReference type="EMBL" id="QRDZ01000013">
    <property type="protein sequence ID" value="RED76142.1"/>
    <property type="molecule type" value="Genomic_DNA"/>
</dbReference>
<feature type="domain" description="OLD protein-like TOPRIM" evidence="1">
    <location>
        <begin position="314"/>
        <end position="377"/>
    </location>
</feature>
<name>A0A3D9JQ42_9BACL</name>
<dbReference type="InterPro" id="IPR034139">
    <property type="entry name" value="TOPRIM_OLD"/>
</dbReference>
<keyword evidence="3" id="KW-1185">Reference proteome</keyword>
<evidence type="ECO:0000259" key="1">
    <source>
        <dbReference type="Pfam" id="PF20469"/>
    </source>
</evidence>
<dbReference type="RefSeq" id="WP_116061943.1">
    <property type="nucleotide sequence ID" value="NZ_QRDZ01000013.1"/>
</dbReference>
<proteinExistence type="predicted"/>
<sequence>MKERMTIIQPSKIKAIINEIAIFPLLPLFHKESEHSNLAALVLDQKQSNSTLEERIQHYQGLWRDTFHYLFFRFLPHSDPDSESIGFEMTPFSYMLATEYSLELNNLFELTEKDLNYIDLLLLSWAEAGWKLPAPSEQLDFALKIICFPPFMALSTFYRKAYHWNVQNAEHLLSMVVSKDVSFPSYEKNFAFQYTDRFISQETYRSIGGVDGLIANLGLSSNTKEKLKQLKNSIPESKQVKIRVICPTCGDYHDQPTIHHDDILYAHLLEEAPNVQIEIGFNWYEEFRLMVRNEIEKLISDPLSKINNVKDPTCVILVEGATEELALPQMAIRIGMPLSLKNIQVTNCKSKEKVLEQFRYIRSNFPELKICVLLDSDAEKEKRELEKMMEGKRDKFSLTFIPKGTFEDLVPLPIVVASLNELYPAENGYEESDFKSEKGVLHDINYLVWQRGNSKLDKVKFINEAVRRMEEKDVSNLIWELIKEAYKLSGANIGME</sequence>
<evidence type="ECO:0000313" key="2">
    <source>
        <dbReference type="EMBL" id="RED76142.1"/>
    </source>
</evidence>
<dbReference type="AlphaFoldDB" id="A0A3D9JQ42"/>
<gene>
    <name evidence="2" type="ORF">DFP98_113203</name>
</gene>
<dbReference type="Proteomes" id="UP000256977">
    <property type="component" value="Unassembled WGS sequence"/>
</dbReference>
<accession>A0A3D9JQ42</accession>
<dbReference type="Pfam" id="PF20469">
    <property type="entry name" value="OLD-like_TOPRIM"/>
    <property type="match status" value="1"/>
</dbReference>
<evidence type="ECO:0000313" key="3">
    <source>
        <dbReference type="Proteomes" id="UP000256977"/>
    </source>
</evidence>
<protein>
    <recommendedName>
        <fullName evidence="1">OLD protein-like TOPRIM domain-containing protein</fullName>
    </recommendedName>
</protein>
<dbReference type="OrthoDB" id="1093370at2"/>
<comment type="caution">
    <text evidence="2">The sequence shown here is derived from an EMBL/GenBank/DDBJ whole genome shotgun (WGS) entry which is preliminary data.</text>
</comment>
<reference evidence="2 3" key="1">
    <citation type="submission" date="2018-07" db="EMBL/GenBank/DDBJ databases">
        <title>Genomic Encyclopedia of Type Strains, Phase III (KMG-III): the genomes of soil and plant-associated and newly described type strains.</title>
        <authorList>
            <person name="Whitman W."/>
        </authorList>
    </citation>
    <scope>NUCLEOTIDE SEQUENCE [LARGE SCALE GENOMIC DNA]</scope>
    <source>
        <strain evidence="2 3">CECT 7287</strain>
    </source>
</reference>
<organism evidence="2 3">
    <name type="scientific">Cohnella phaseoli</name>
    <dbReference type="NCBI Taxonomy" id="456490"/>
    <lineage>
        <taxon>Bacteria</taxon>
        <taxon>Bacillati</taxon>
        <taxon>Bacillota</taxon>
        <taxon>Bacilli</taxon>
        <taxon>Bacillales</taxon>
        <taxon>Paenibacillaceae</taxon>
        <taxon>Cohnella</taxon>
    </lineage>
</organism>